<evidence type="ECO:0000259" key="1">
    <source>
        <dbReference type="Pfam" id="PF26138"/>
    </source>
</evidence>
<dbReference type="Pfam" id="PF26138">
    <property type="entry name" value="DUF8040"/>
    <property type="match status" value="1"/>
</dbReference>
<name>A0A822YBK7_NELNU</name>
<feature type="domain" description="DUF8040" evidence="1">
    <location>
        <begin position="2"/>
        <end position="53"/>
    </location>
</feature>
<evidence type="ECO:0000313" key="2">
    <source>
        <dbReference type="EMBL" id="DAD28901.1"/>
    </source>
</evidence>
<organism evidence="2 3">
    <name type="scientific">Nelumbo nucifera</name>
    <name type="common">Sacred lotus</name>
    <dbReference type="NCBI Taxonomy" id="4432"/>
    <lineage>
        <taxon>Eukaryota</taxon>
        <taxon>Viridiplantae</taxon>
        <taxon>Streptophyta</taxon>
        <taxon>Embryophyta</taxon>
        <taxon>Tracheophyta</taxon>
        <taxon>Spermatophyta</taxon>
        <taxon>Magnoliopsida</taxon>
        <taxon>Proteales</taxon>
        <taxon>Nelumbonaceae</taxon>
        <taxon>Nelumbo</taxon>
    </lineage>
</organism>
<protein>
    <recommendedName>
        <fullName evidence="1">DUF8040 domain-containing protein</fullName>
    </recommendedName>
</protein>
<comment type="caution">
    <text evidence="2">The sequence shown here is derived from an EMBL/GenBank/DDBJ whole genome shotgun (WGS) entry which is preliminary data.</text>
</comment>
<dbReference type="Proteomes" id="UP000607653">
    <property type="component" value="Unassembled WGS sequence"/>
</dbReference>
<dbReference type="InterPro" id="IPR058353">
    <property type="entry name" value="DUF8040"/>
</dbReference>
<gene>
    <name evidence="2" type="ORF">HUJ06_030369</name>
</gene>
<dbReference type="EMBL" id="DUZY01000002">
    <property type="protein sequence ID" value="DAD28901.1"/>
    <property type="molecule type" value="Genomic_DNA"/>
</dbReference>
<dbReference type="AlphaFoldDB" id="A0A822YBK7"/>
<sequence length="135" mass="15745">MKDSRYVLANEYIGIILQIIRQNKSNQDTIDRFQHSSETISQHFNTALKVICEFGKEIAQPGDLRIAQQHIFNNPKYYPWFKITHSMCGVFSYSIYHQKNSSFEFFFSMRNCVSAIDGTHVHAYVLVSEKVPFRG</sequence>
<reference evidence="2 3" key="1">
    <citation type="journal article" date="2020" name="Mol. Biol. Evol.">
        <title>Distinct Expression and Methylation Patterns for Genes with Different Fates following a Single Whole-Genome Duplication in Flowering Plants.</title>
        <authorList>
            <person name="Shi T."/>
            <person name="Rahmani R.S."/>
            <person name="Gugger P.F."/>
            <person name="Wang M."/>
            <person name="Li H."/>
            <person name="Zhang Y."/>
            <person name="Li Z."/>
            <person name="Wang Q."/>
            <person name="Van de Peer Y."/>
            <person name="Marchal K."/>
            <person name="Chen J."/>
        </authorList>
    </citation>
    <scope>NUCLEOTIDE SEQUENCE [LARGE SCALE GENOMIC DNA]</scope>
    <source>
        <tissue evidence="2">Leaf</tissue>
    </source>
</reference>
<accession>A0A822YBK7</accession>
<evidence type="ECO:0000313" key="3">
    <source>
        <dbReference type="Proteomes" id="UP000607653"/>
    </source>
</evidence>
<proteinExistence type="predicted"/>
<keyword evidence="3" id="KW-1185">Reference proteome</keyword>